<dbReference type="OrthoDB" id="5584619at2759"/>
<dbReference type="EMBL" id="JANBTW010000059">
    <property type="protein sequence ID" value="KAJ2674206.1"/>
    <property type="molecule type" value="Genomic_DNA"/>
</dbReference>
<proteinExistence type="predicted"/>
<feature type="transmembrane region" description="Helical" evidence="1">
    <location>
        <begin position="176"/>
        <end position="202"/>
    </location>
</feature>
<evidence type="ECO:0000256" key="1">
    <source>
        <dbReference type="SAM" id="Phobius"/>
    </source>
</evidence>
<keyword evidence="1" id="KW-0812">Transmembrane</keyword>
<feature type="transmembrane region" description="Helical" evidence="1">
    <location>
        <begin position="135"/>
        <end position="156"/>
    </location>
</feature>
<feature type="transmembrane region" description="Helical" evidence="1">
    <location>
        <begin position="94"/>
        <end position="115"/>
    </location>
</feature>
<feature type="transmembrane region" description="Helical" evidence="1">
    <location>
        <begin position="262"/>
        <end position="284"/>
    </location>
</feature>
<gene>
    <name evidence="2" type="ORF">GGI25_004423</name>
</gene>
<name>A0A9W8G0F3_9FUNG</name>
<dbReference type="Proteomes" id="UP001151518">
    <property type="component" value="Unassembled WGS sequence"/>
</dbReference>
<feature type="transmembrane region" description="Helical" evidence="1">
    <location>
        <begin position="236"/>
        <end position="256"/>
    </location>
</feature>
<evidence type="ECO:0000313" key="2">
    <source>
        <dbReference type="EMBL" id="KAJ2674206.1"/>
    </source>
</evidence>
<sequence length="406" mass="45101">MSTTLLRDSDVVPKLDSWPKTVLTNLNIMSVVTCAFTIALACLCKMRVCSTHNDKLRCRVVIILSISTACRSISQLALVGQVEHRSDFFAMRMMVFVAGFCTVLNSFLITCAISADAAVRYGLRSFRLAQKASNFYEIACFIAALAISQPMLYLFGEFVWNSDAIVVKAKSMPFAVAMWVIESGWVGMAMAAACTAMAFTLIKAQKIANYSGNYSSASIESVLGTTSSIKGRVNAAVLYCLAFCGLSVWKLAFRASGSQTQWLLFASCICEALQPALFLIIFIVDVRVNMIPAQRLEWLSASTIYCVDNSAGASGIPSEFRLESKSFTGWRKTGFMEWRISKAMQEHEKNIPTNEDIKSWMQEVKRCHIRSDTSYYEGDDYSVSDLSFESAPERYSTPVIMYPLIK</sequence>
<organism evidence="2 3">
    <name type="scientific">Coemansia spiralis</name>
    <dbReference type="NCBI Taxonomy" id="417178"/>
    <lineage>
        <taxon>Eukaryota</taxon>
        <taxon>Fungi</taxon>
        <taxon>Fungi incertae sedis</taxon>
        <taxon>Zoopagomycota</taxon>
        <taxon>Kickxellomycotina</taxon>
        <taxon>Kickxellomycetes</taxon>
        <taxon>Kickxellales</taxon>
        <taxon>Kickxellaceae</taxon>
        <taxon>Coemansia</taxon>
    </lineage>
</organism>
<comment type="caution">
    <text evidence="2">The sequence shown here is derived from an EMBL/GenBank/DDBJ whole genome shotgun (WGS) entry which is preliminary data.</text>
</comment>
<protein>
    <submittedName>
        <fullName evidence="2">Uncharacterized protein</fullName>
    </submittedName>
</protein>
<feature type="transmembrane region" description="Helical" evidence="1">
    <location>
        <begin position="22"/>
        <end position="44"/>
    </location>
</feature>
<dbReference type="AlphaFoldDB" id="A0A9W8G0F3"/>
<reference evidence="2" key="1">
    <citation type="submission" date="2022-07" db="EMBL/GenBank/DDBJ databases">
        <title>Phylogenomic reconstructions and comparative analyses of Kickxellomycotina fungi.</title>
        <authorList>
            <person name="Reynolds N.K."/>
            <person name="Stajich J.E."/>
            <person name="Barry K."/>
            <person name="Grigoriev I.V."/>
            <person name="Crous P."/>
            <person name="Smith M.E."/>
        </authorList>
    </citation>
    <scope>NUCLEOTIDE SEQUENCE</scope>
    <source>
        <strain evidence="2">NRRL 3115</strain>
    </source>
</reference>
<accession>A0A9W8G0F3</accession>
<evidence type="ECO:0000313" key="3">
    <source>
        <dbReference type="Proteomes" id="UP001151518"/>
    </source>
</evidence>
<feature type="transmembrane region" description="Helical" evidence="1">
    <location>
        <begin position="56"/>
        <end position="74"/>
    </location>
</feature>
<keyword evidence="1" id="KW-0472">Membrane</keyword>
<keyword evidence="1" id="KW-1133">Transmembrane helix</keyword>